<feature type="compositionally biased region" description="Low complexity" evidence="3">
    <location>
        <begin position="1"/>
        <end position="12"/>
    </location>
</feature>
<dbReference type="GO" id="GO:0071949">
    <property type="term" value="F:FAD binding"/>
    <property type="evidence" value="ECO:0007669"/>
    <property type="project" value="InterPro"/>
</dbReference>
<organism evidence="5 6">
    <name type="scientific">Rhodoplanes serenus</name>
    <dbReference type="NCBI Taxonomy" id="200615"/>
    <lineage>
        <taxon>Bacteria</taxon>
        <taxon>Pseudomonadati</taxon>
        <taxon>Pseudomonadota</taxon>
        <taxon>Alphaproteobacteria</taxon>
        <taxon>Hyphomicrobiales</taxon>
        <taxon>Nitrobacteraceae</taxon>
        <taxon>Rhodoplanes</taxon>
    </lineage>
</organism>
<dbReference type="RefSeq" id="WP_155478831.1">
    <property type="nucleotide sequence ID" value="NZ_WNKV01000003.1"/>
</dbReference>
<keyword evidence="1" id="KW-0285">Flavoprotein</keyword>
<dbReference type="EMBL" id="WNKV01000003">
    <property type="protein sequence ID" value="MTW15609.1"/>
    <property type="molecule type" value="Genomic_DNA"/>
</dbReference>
<dbReference type="PRINTS" id="PR00420">
    <property type="entry name" value="RNGMNOXGNASE"/>
</dbReference>
<name>A0A9X4XJU8_9BRAD</name>
<dbReference type="InterPro" id="IPR012733">
    <property type="entry name" value="HB_mOase"/>
</dbReference>
<feature type="region of interest" description="Disordered" evidence="3">
    <location>
        <begin position="1"/>
        <end position="26"/>
    </location>
</feature>
<dbReference type="Gene3D" id="3.50.50.60">
    <property type="entry name" value="FAD/NAD(P)-binding domain"/>
    <property type="match status" value="1"/>
</dbReference>
<dbReference type="NCBIfam" id="NF006091">
    <property type="entry name" value="PRK08243.1"/>
    <property type="match status" value="1"/>
</dbReference>
<gene>
    <name evidence="5" type="primary">pobA</name>
    <name evidence="5" type="ORF">GJ689_05235</name>
</gene>
<evidence type="ECO:0000256" key="1">
    <source>
        <dbReference type="ARBA" id="ARBA00022630"/>
    </source>
</evidence>
<evidence type="ECO:0000259" key="4">
    <source>
        <dbReference type="Pfam" id="PF01494"/>
    </source>
</evidence>
<sequence length="417" mass="46047">MAQNGSSPASPAAPRPSRRHTGAAVRHRTRVAVIGGGPAGLLLSHMLHLGGVDSIVVERQTKAHVLSRIRAGVLEEGTVRLLRDVGLGDRMDREGKPHDGTVIAWQDRAPFLIDTHKHTGRKMMAYGQTAITQDLYAACEKRGGELVEGAADVRLHDVTSDSPFVTFTRDGIAHRIDCDVVAGCDGFHGVSRQSIPADVLRTFERAYPFGWLGIMSETPPLDDIIYAQHERGFALASQRSPMLSRYYVQCPIGTDLADWPDDRFWAELKARFPKPLADRIATGPSIEKSIAPLRSFVAEPMRYGRLFLAGDAAHIVPPTGAKGLNLAVSDVFYLQRALVAHFKAGDDRWLDSYSETTLRRVWGAERLSWWLTRLLHVFPEQDGFDTRVNQNEFDHLCASPTAQAALAEQYIGLPLET</sequence>
<evidence type="ECO:0000256" key="2">
    <source>
        <dbReference type="ARBA" id="ARBA00022827"/>
    </source>
</evidence>
<dbReference type="InterPro" id="IPR036188">
    <property type="entry name" value="FAD/NAD-bd_sf"/>
</dbReference>
<dbReference type="InterPro" id="IPR002938">
    <property type="entry name" value="FAD-bd"/>
</dbReference>
<dbReference type="EC" id="1.14.13.2" evidence="5"/>
<comment type="caution">
    <text evidence="5">The sequence shown here is derived from an EMBL/GenBank/DDBJ whole genome shotgun (WGS) entry which is preliminary data.</text>
</comment>
<evidence type="ECO:0000313" key="5">
    <source>
        <dbReference type="EMBL" id="MTW15609.1"/>
    </source>
</evidence>
<reference evidence="5 6" key="1">
    <citation type="submission" date="2019-11" db="EMBL/GenBank/DDBJ databases">
        <title>Whole-genome sequence of Rhodoplanes serenus DSM 18633, type strain.</title>
        <authorList>
            <person name="Kyndt J.A."/>
            <person name="Meyer T.E."/>
        </authorList>
    </citation>
    <scope>NUCLEOTIDE SEQUENCE [LARGE SCALE GENOMIC DNA]</scope>
    <source>
        <strain evidence="5 6">DSM 18633</strain>
    </source>
</reference>
<dbReference type="GO" id="GO:0043639">
    <property type="term" value="P:benzoate catabolic process"/>
    <property type="evidence" value="ECO:0007669"/>
    <property type="project" value="InterPro"/>
</dbReference>
<dbReference type="AlphaFoldDB" id="A0A9X4XJU8"/>
<dbReference type="InterPro" id="IPR050641">
    <property type="entry name" value="RIFMO-like"/>
</dbReference>
<dbReference type="Proteomes" id="UP000438991">
    <property type="component" value="Unassembled WGS sequence"/>
</dbReference>
<dbReference type="Gene3D" id="3.30.9.10">
    <property type="entry name" value="D-Amino Acid Oxidase, subunit A, domain 2"/>
    <property type="match status" value="1"/>
</dbReference>
<evidence type="ECO:0000256" key="3">
    <source>
        <dbReference type="SAM" id="MobiDB-lite"/>
    </source>
</evidence>
<feature type="domain" description="FAD-binding" evidence="4">
    <location>
        <begin position="28"/>
        <end position="366"/>
    </location>
</feature>
<dbReference type="PANTHER" id="PTHR43004:SF3">
    <property type="entry name" value="P-HYDROXYBENZOATE HYDROXYLASE"/>
    <property type="match status" value="1"/>
</dbReference>
<keyword evidence="2" id="KW-0274">FAD</keyword>
<dbReference type="NCBIfam" id="TIGR02360">
    <property type="entry name" value="pbenz_hydroxyl"/>
    <property type="match status" value="1"/>
</dbReference>
<dbReference type="SUPFAM" id="SSF54373">
    <property type="entry name" value="FAD-linked reductases, C-terminal domain"/>
    <property type="match status" value="1"/>
</dbReference>
<accession>A0A9X4XJU8</accession>
<dbReference type="PANTHER" id="PTHR43004">
    <property type="entry name" value="TRK SYSTEM POTASSIUM UPTAKE PROTEIN"/>
    <property type="match status" value="1"/>
</dbReference>
<feature type="compositionally biased region" description="Basic residues" evidence="3">
    <location>
        <begin position="16"/>
        <end position="26"/>
    </location>
</feature>
<keyword evidence="5" id="KW-0560">Oxidoreductase</keyword>
<dbReference type="SUPFAM" id="SSF51905">
    <property type="entry name" value="FAD/NAD(P)-binding domain"/>
    <property type="match status" value="1"/>
</dbReference>
<protein>
    <submittedName>
        <fullName evidence="5">4-hydroxybenzoate 3-monooxygenase</fullName>
        <ecNumber evidence="5">1.14.13.2</ecNumber>
    </submittedName>
</protein>
<dbReference type="GO" id="GO:0018659">
    <property type="term" value="F:4-hydroxybenzoate 3-monooxygenase activity"/>
    <property type="evidence" value="ECO:0007669"/>
    <property type="project" value="UniProtKB-EC"/>
</dbReference>
<dbReference type="Pfam" id="PF01494">
    <property type="entry name" value="FAD_binding_3"/>
    <property type="match status" value="1"/>
</dbReference>
<evidence type="ECO:0000313" key="6">
    <source>
        <dbReference type="Proteomes" id="UP000438991"/>
    </source>
</evidence>
<proteinExistence type="predicted"/>